<dbReference type="VEuPathDB" id="MicrosporidiaDB:HERIO_2170"/>
<protein>
    <recommendedName>
        <fullName evidence="3">ISXO2-like transposase domain-containing protein</fullName>
    </recommendedName>
</protein>
<evidence type="ECO:0000313" key="1">
    <source>
        <dbReference type="EMBL" id="ORD95841.1"/>
    </source>
</evidence>
<name>A0A1X0Q7T7_9MICR</name>
<organism evidence="1 2">
    <name type="scientific">Hepatospora eriocheir</name>
    <dbReference type="NCBI Taxonomy" id="1081669"/>
    <lineage>
        <taxon>Eukaryota</taxon>
        <taxon>Fungi</taxon>
        <taxon>Fungi incertae sedis</taxon>
        <taxon>Microsporidia</taxon>
        <taxon>Hepatosporidae</taxon>
        <taxon>Hepatospora</taxon>
    </lineage>
</organism>
<dbReference type="Proteomes" id="UP000192356">
    <property type="component" value="Unassembled WGS sequence"/>
</dbReference>
<comment type="caution">
    <text evidence="1">The sequence shown here is derived from an EMBL/GenBank/DDBJ whole genome shotgun (WGS) entry which is preliminary data.</text>
</comment>
<keyword evidence="2" id="KW-1185">Reference proteome</keyword>
<dbReference type="EMBL" id="LVKB01000171">
    <property type="protein sequence ID" value="ORD95841.1"/>
    <property type="molecule type" value="Genomic_DNA"/>
</dbReference>
<dbReference type="AlphaFoldDB" id="A0A1X0Q7T7"/>
<reference evidence="1 2" key="1">
    <citation type="journal article" date="2017" name="Environ. Microbiol.">
        <title>Decay of the glycolytic pathway and adaptation to intranuclear parasitism within Enterocytozoonidae microsporidia.</title>
        <authorList>
            <person name="Wiredu Boakye D."/>
            <person name="Jaroenlak P."/>
            <person name="Prachumwat A."/>
            <person name="Williams T.A."/>
            <person name="Bateman K.S."/>
            <person name="Itsathitphaisarn O."/>
            <person name="Sritunyalucksana K."/>
            <person name="Paszkiewicz K.H."/>
            <person name="Moore K.A."/>
            <person name="Stentiford G.D."/>
            <person name="Williams B.A."/>
        </authorList>
    </citation>
    <scope>NUCLEOTIDE SEQUENCE [LARGE SCALE GENOMIC DNA]</scope>
    <source>
        <strain evidence="1 2">GB1</strain>
    </source>
</reference>
<dbReference type="OrthoDB" id="10067637at2759"/>
<evidence type="ECO:0000313" key="2">
    <source>
        <dbReference type="Proteomes" id="UP000192356"/>
    </source>
</evidence>
<evidence type="ECO:0008006" key="3">
    <source>
        <dbReference type="Google" id="ProtNLM"/>
    </source>
</evidence>
<proteinExistence type="predicted"/>
<gene>
    <name evidence="1" type="ORF">HERIO_2170</name>
</gene>
<sequence>MSATQIKGSEAVINWTNILRLETHDYIMSGKLGREDKVVQIDESLFRYRRKYNRGRLLLDDFMESLDDARCKNNYSERVNGPWVFGMAEEGSRKVKIFVVEKRERDSLLPLLLEHG</sequence>
<accession>A0A1X0Q7T7</accession>